<comment type="caution">
    <text evidence="2">The sequence shown here is derived from an EMBL/GenBank/DDBJ whole genome shotgun (WGS) entry which is preliminary data.</text>
</comment>
<dbReference type="InterPro" id="IPR026268">
    <property type="entry name" value="RseC"/>
</dbReference>
<dbReference type="Proteomes" id="UP001236559">
    <property type="component" value="Unassembled WGS sequence"/>
</dbReference>
<reference evidence="2 3" key="1">
    <citation type="submission" date="2023-07" db="EMBL/GenBank/DDBJ databases">
        <title>Genomic Encyclopedia of Type Strains, Phase IV (KMG-IV): sequencing the most valuable type-strain genomes for metagenomic binning, comparative biology and taxonomic classification.</title>
        <authorList>
            <person name="Goeker M."/>
        </authorList>
    </citation>
    <scope>NUCLEOTIDE SEQUENCE [LARGE SCALE GENOMIC DNA]</scope>
    <source>
        <strain evidence="2 3">DSM 22616</strain>
    </source>
</reference>
<dbReference type="RefSeq" id="WP_307495199.1">
    <property type="nucleotide sequence ID" value="NZ_JAUSTN010000006.1"/>
</dbReference>
<evidence type="ECO:0000256" key="1">
    <source>
        <dbReference type="SAM" id="Phobius"/>
    </source>
</evidence>
<dbReference type="PIRSF" id="PIRSF004923">
    <property type="entry name" value="RseC"/>
    <property type="match status" value="1"/>
</dbReference>
<accession>A0ABU0AVL0</accession>
<feature type="transmembrane region" description="Helical" evidence="1">
    <location>
        <begin position="98"/>
        <end position="118"/>
    </location>
</feature>
<sequence length="137" mass="14944">MVEAAKQYGLVLKSDPNKATLLVSRMSACGGSCESCGAACAESKPEYIEVLNTQDLKPGDRVELLMDAKTVLKFISLVYGMPLIFLITGVIISLSLGFSQMLSVGLGFVMMIISYLIIKKIDSKFKNMEKNLVVKKI</sequence>
<evidence type="ECO:0000313" key="3">
    <source>
        <dbReference type="Proteomes" id="UP001236559"/>
    </source>
</evidence>
<feature type="transmembrane region" description="Helical" evidence="1">
    <location>
        <begin position="71"/>
        <end position="92"/>
    </location>
</feature>
<dbReference type="PANTHER" id="PTHR35867">
    <property type="entry name" value="PROTEIN RSEC"/>
    <property type="match status" value="1"/>
</dbReference>
<keyword evidence="1" id="KW-0472">Membrane</keyword>
<name>A0ABU0AVL0_9FIRM</name>
<protein>
    <submittedName>
        <fullName evidence="2">Sigma-E factor negative regulatory protein RseC</fullName>
    </submittedName>
</protein>
<dbReference type="Pfam" id="PF04246">
    <property type="entry name" value="RseC_MucC"/>
    <property type="match status" value="1"/>
</dbReference>
<evidence type="ECO:0000313" key="2">
    <source>
        <dbReference type="EMBL" id="MDQ0275249.1"/>
    </source>
</evidence>
<dbReference type="EMBL" id="JAUSTN010000006">
    <property type="protein sequence ID" value="MDQ0275249.1"/>
    <property type="molecule type" value="Genomic_DNA"/>
</dbReference>
<keyword evidence="1" id="KW-0812">Transmembrane</keyword>
<keyword evidence="3" id="KW-1185">Reference proteome</keyword>
<keyword evidence="1" id="KW-1133">Transmembrane helix</keyword>
<dbReference type="PANTHER" id="PTHR35867:SF1">
    <property type="entry name" value="PROTEIN RSEC"/>
    <property type="match status" value="1"/>
</dbReference>
<gene>
    <name evidence="2" type="ORF">J2S72_001274</name>
</gene>
<dbReference type="InterPro" id="IPR007359">
    <property type="entry name" value="SigmaE_reg_RseC_MucC"/>
</dbReference>
<proteinExistence type="predicted"/>
<organism evidence="2 3">
    <name type="scientific">Peptoniphilus koenoeneniae</name>
    <dbReference type="NCBI Taxonomy" id="507751"/>
    <lineage>
        <taxon>Bacteria</taxon>
        <taxon>Bacillati</taxon>
        <taxon>Bacillota</taxon>
        <taxon>Tissierellia</taxon>
        <taxon>Tissierellales</taxon>
        <taxon>Peptoniphilaceae</taxon>
        <taxon>Peptoniphilus</taxon>
    </lineage>
</organism>